<evidence type="ECO:0000256" key="12">
    <source>
        <dbReference type="HAMAP-Rule" id="MF_00208"/>
    </source>
</evidence>
<feature type="domain" description="Mur ligase N-terminal catalytic" evidence="14">
    <location>
        <begin position="30"/>
        <end position="81"/>
    </location>
</feature>
<evidence type="ECO:0000259" key="15">
    <source>
        <dbReference type="Pfam" id="PF02875"/>
    </source>
</evidence>
<dbReference type="InterPro" id="IPR036615">
    <property type="entry name" value="Mur_ligase_C_dom_sf"/>
</dbReference>
<dbReference type="Pfam" id="PF08245">
    <property type="entry name" value="Mur_ligase_M"/>
    <property type="match status" value="1"/>
</dbReference>
<keyword evidence="6 12" id="KW-0547">Nucleotide-binding</keyword>
<comment type="caution">
    <text evidence="12">Lacks conserved residue(s) required for the propagation of feature annotation.</text>
</comment>
<gene>
    <name evidence="12" type="primary">murE</name>
    <name evidence="17" type="ORF">H9636_04355</name>
</gene>
<dbReference type="Gene3D" id="3.90.190.20">
    <property type="entry name" value="Mur ligase, C-terminal domain"/>
    <property type="match status" value="1"/>
</dbReference>
<dbReference type="InterPro" id="IPR013221">
    <property type="entry name" value="Mur_ligase_cen"/>
</dbReference>
<keyword evidence="8 12" id="KW-0133">Cell shape</keyword>
<dbReference type="GO" id="GO:0008765">
    <property type="term" value="F:UDP-N-acetylmuramoylalanyl-D-glutamate-2,6-diaminopimelate ligase activity"/>
    <property type="evidence" value="ECO:0007669"/>
    <property type="project" value="UniProtKB-EC"/>
</dbReference>
<feature type="binding site" evidence="12">
    <location>
        <position position="193"/>
    </location>
    <ligand>
        <name>UDP-N-acetyl-alpha-D-muramoyl-L-alanyl-D-glutamate</name>
        <dbReference type="ChEBI" id="CHEBI:83900"/>
    </ligand>
</feature>
<keyword evidence="18" id="KW-1185">Reference proteome</keyword>
<accession>A0ABR8X9A3</accession>
<evidence type="ECO:0000256" key="11">
    <source>
        <dbReference type="ARBA" id="ARBA00023316"/>
    </source>
</evidence>
<evidence type="ECO:0000256" key="6">
    <source>
        <dbReference type="ARBA" id="ARBA00022741"/>
    </source>
</evidence>
<evidence type="ECO:0000313" key="18">
    <source>
        <dbReference type="Proteomes" id="UP000640930"/>
    </source>
</evidence>
<comment type="similarity">
    <text evidence="2 12">Belongs to the MurCDEF family. MurE subfamily.</text>
</comment>
<dbReference type="InterPro" id="IPR000713">
    <property type="entry name" value="Mur_ligase_N"/>
</dbReference>
<evidence type="ECO:0000259" key="16">
    <source>
        <dbReference type="Pfam" id="PF08245"/>
    </source>
</evidence>
<keyword evidence="10 12" id="KW-0131">Cell cycle</keyword>
<feature type="binding site" evidence="12">
    <location>
        <position position="382"/>
    </location>
    <ligand>
        <name>meso-2,6-diaminopimelate</name>
        <dbReference type="ChEBI" id="CHEBI:57791"/>
    </ligand>
</feature>
<keyword evidence="4 12" id="KW-0436">Ligase</keyword>
<evidence type="ECO:0000256" key="9">
    <source>
        <dbReference type="ARBA" id="ARBA00022984"/>
    </source>
</evidence>
<evidence type="ECO:0000256" key="5">
    <source>
        <dbReference type="ARBA" id="ARBA00022618"/>
    </source>
</evidence>
<comment type="subcellular location">
    <subcellularLocation>
        <location evidence="12 13">Cytoplasm</location>
    </subcellularLocation>
</comment>
<keyword evidence="7 12" id="KW-0067">ATP-binding</keyword>
<dbReference type="NCBIfam" id="NF001126">
    <property type="entry name" value="PRK00139.1-4"/>
    <property type="match status" value="1"/>
</dbReference>
<comment type="caution">
    <text evidence="17">The sequence shown here is derived from an EMBL/GenBank/DDBJ whole genome shotgun (WGS) entry which is preliminary data.</text>
</comment>
<organism evidence="17 18">
    <name type="scientific">Ureibacillus galli</name>
    <dbReference type="NCBI Taxonomy" id="2762222"/>
    <lineage>
        <taxon>Bacteria</taxon>
        <taxon>Bacillati</taxon>
        <taxon>Bacillota</taxon>
        <taxon>Bacilli</taxon>
        <taxon>Bacillales</taxon>
        <taxon>Caryophanaceae</taxon>
        <taxon>Ureibacillus</taxon>
    </lineage>
</organism>
<feature type="binding site" evidence="12">
    <location>
        <begin position="158"/>
        <end position="159"/>
    </location>
    <ligand>
        <name>UDP-N-acetyl-alpha-D-muramoyl-L-alanyl-D-glutamate</name>
        <dbReference type="ChEBI" id="CHEBI:83900"/>
    </ligand>
</feature>
<keyword evidence="12" id="KW-0460">Magnesium</keyword>
<keyword evidence="9 12" id="KW-0573">Peptidoglycan synthesis</keyword>
<dbReference type="SUPFAM" id="SSF53244">
    <property type="entry name" value="MurD-like peptide ligases, peptide-binding domain"/>
    <property type="match status" value="1"/>
</dbReference>
<comment type="function">
    <text evidence="12">Catalyzes the addition of meso-diaminopimelic acid to the nucleotide precursor UDP-N-acetylmuramoyl-L-alanyl-D-glutamate (UMAG) in the biosynthesis of bacterial cell-wall peptidoglycan.</text>
</comment>
<protein>
    <recommendedName>
        <fullName evidence="12">UDP-N-acetylmuramoyl-L-alanyl-D-glutamate--2,6-diaminopimelate ligase</fullName>
        <ecNumber evidence="12">6.3.2.13</ecNumber>
    </recommendedName>
    <alternativeName>
        <fullName evidence="12">Meso-A2pm-adding enzyme</fullName>
    </alternativeName>
    <alternativeName>
        <fullName evidence="12">Meso-diaminopimelate-adding enzyme</fullName>
    </alternativeName>
    <alternativeName>
        <fullName evidence="12">UDP-MurNAc-L-Ala-D-Glu:meso-diaminopimelate ligase</fullName>
    </alternativeName>
    <alternativeName>
        <fullName evidence="12">UDP-MurNAc-tripeptide synthetase</fullName>
    </alternativeName>
    <alternativeName>
        <fullName evidence="12">UDP-N-acetylmuramyl-tripeptide synthetase</fullName>
    </alternativeName>
</protein>
<evidence type="ECO:0000256" key="8">
    <source>
        <dbReference type="ARBA" id="ARBA00022960"/>
    </source>
</evidence>
<dbReference type="Gene3D" id="3.40.1390.10">
    <property type="entry name" value="MurE/MurF, N-terminal domain"/>
    <property type="match status" value="1"/>
</dbReference>
<dbReference type="RefSeq" id="WP_191706400.1">
    <property type="nucleotide sequence ID" value="NZ_JACSQA010000003.1"/>
</dbReference>
<feature type="binding site" evidence="12">
    <location>
        <position position="185"/>
    </location>
    <ligand>
        <name>UDP-N-acetyl-alpha-D-muramoyl-L-alanyl-D-glutamate</name>
        <dbReference type="ChEBI" id="CHEBI:83900"/>
    </ligand>
</feature>
<dbReference type="SUPFAM" id="SSF53623">
    <property type="entry name" value="MurD-like peptide ligases, catalytic domain"/>
    <property type="match status" value="1"/>
</dbReference>
<sequence length="494" mass="54685">MQLAELLKEWPCTVKGGSIRVDVTGIEDYAQGVKEGDLFIVRKGRKSDGLKYVDTAIENGAVGIVIEDEKQLDTLKLSIPVIWVPNVLKFMSYSAAKLNHFPAEAMQVIAITGTNGKTTVSHFIGQLLHALHKNVIVIGTNGIYINGVEVNLDYEHLTTLQPKHLHRILKIAVNRGVEYVVLEASSMGLAKHRLDDCAINVGVFLNLAEDHIEDHGSYDKYKAAKQILSTLSERLVLNGDDSFCRTVGLQAKKKKAYFGLGNRVDYQLQLLAEGLTTSTCCLQSNKGQKVFSVPFVGEHHLQNTIAAITTVSELGFPVAEICEAAEKLTLPKGRLEAIPNDFNLDIYIDYAHTEAALRAVLQTLNKTVKRDLIVVFSCGGDRDKHKRIKMGAVASKYANFIYLTTDNPRSEDPELINSQIAAGFSPKQQYEMILDRAKAIETAILNAKEGDTILIAGKGHETTQTIGAQDIQFSDYECVKEVLEKRLKESRRFE</sequence>
<reference evidence="17 18" key="1">
    <citation type="submission" date="2020-08" db="EMBL/GenBank/DDBJ databases">
        <title>A Genomic Blueprint of the Chicken Gut Microbiome.</title>
        <authorList>
            <person name="Gilroy R."/>
            <person name="Ravi A."/>
            <person name="Getino M."/>
            <person name="Pursley I."/>
            <person name="Horton D.L."/>
            <person name="Alikhan N.-F."/>
            <person name="Baker D."/>
            <person name="Gharbi K."/>
            <person name="Hall N."/>
            <person name="Watson M."/>
            <person name="Adriaenssens E.M."/>
            <person name="Foster-Nyarko E."/>
            <person name="Jarju S."/>
            <person name="Secka A."/>
            <person name="Antonio M."/>
            <person name="Oren A."/>
            <person name="Chaudhuri R."/>
            <person name="La Ragione R.M."/>
            <person name="Hildebrand F."/>
            <person name="Pallen M.J."/>
        </authorList>
    </citation>
    <scope>NUCLEOTIDE SEQUENCE [LARGE SCALE GENOMIC DNA]</scope>
    <source>
        <strain evidence="17 18">Re31</strain>
    </source>
</reference>
<evidence type="ECO:0000256" key="7">
    <source>
        <dbReference type="ARBA" id="ARBA00022840"/>
    </source>
</evidence>
<feature type="binding site" evidence="12">
    <location>
        <position position="457"/>
    </location>
    <ligand>
        <name>meso-2,6-diaminopimelate</name>
        <dbReference type="ChEBI" id="CHEBI:57791"/>
    </ligand>
</feature>
<evidence type="ECO:0000256" key="4">
    <source>
        <dbReference type="ARBA" id="ARBA00022598"/>
    </source>
</evidence>
<dbReference type="Proteomes" id="UP000640930">
    <property type="component" value="Unassembled WGS sequence"/>
</dbReference>
<dbReference type="EMBL" id="JACSQA010000003">
    <property type="protein sequence ID" value="MBD8025885.1"/>
    <property type="molecule type" value="Genomic_DNA"/>
</dbReference>
<dbReference type="Pfam" id="PF01225">
    <property type="entry name" value="Mur_ligase"/>
    <property type="match status" value="1"/>
</dbReference>
<dbReference type="EC" id="6.3.2.13" evidence="12"/>
<dbReference type="InterPro" id="IPR018109">
    <property type="entry name" value="Folylpolyglutamate_synth_CS"/>
</dbReference>
<evidence type="ECO:0000256" key="10">
    <source>
        <dbReference type="ARBA" id="ARBA00023306"/>
    </source>
</evidence>
<feature type="binding site" evidence="12">
    <location>
        <position position="461"/>
    </location>
    <ligand>
        <name>meso-2,6-diaminopimelate</name>
        <dbReference type="ChEBI" id="CHEBI:57791"/>
    </ligand>
</feature>
<comment type="cofactor">
    <cofactor evidence="12">
        <name>Mg(2+)</name>
        <dbReference type="ChEBI" id="CHEBI:18420"/>
    </cofactor>
</comment>
<evidence type="ECO:0000256" key="2">
    <source>
        <dbReference type="ARBA" id="ARBA00005898"/>
    </source>
</evidence>
<dbReference type="Gene3D" id="3.40.1190.10">
    <property type="entry name" value="Mur-like, catalytic domain"/>
    <property type="match status" value="1"/>
</dbReference>
<comment type="PTM">
    <text evidence="12">Carboxylation is probably crucial for Mg(2+) binding and, consequently, for the gamma-phosphate positioning of ATP.</text>
</comment>
<comment type="catalytic activity">
    <reaction evidence="12">
        <text>UDP-N-acetyl-alpha-D-muramoyl-L-alanyl-D-glutamate + meso-2,6-diaminopimelate + ATP = UDP-N-acetyl-alpha-D-muramoyl-L-alanyl-gamma-D-glutamyl-meso-2,6-diaminopimelate + ADP + phosphate + H(+)</text>
        <dbReference type="Rhea" id="RHEA:23676"/>
        <dbReference type="ChEBI" id="CHEBI:15378"/>
        <dbReference type="ChEBI" id="CHEBI:30616"/>
        <dbReference type="ChEBI" id="CHEBI:43474"/>
        <dbReference type="ChEBI" id="CHEBI:57791"/>
        <dbReference type="ChEBI" id="CHEBI:83900"/>
        <dbReference type="ChEBI" id="CHEBI:83905"/>
        <dbReference type="ChEBI" id="CHEBI:456216"/>
        <dbReference type="EC" id="6.3.2.13"/>
    </reaction>
</comment>
<evidence type="ECO:0000259" key="14">
    <source>
        <dbReference type="Pfam" id="PF01225"/>
    </source>
</evidence>
<feature type="short sequence motif" description="Meso-diaminopimelate recognition motif" evidence="12">
    <location>
        <begin position="406"/>
        <end position="409"/>
    </location>
</feature>
<dbReference type="HAMAP" id="MF_00208">
    <property type="entry name" value="MurE"/>
    <property type="match status" value="1"/>
</dbReference>
<dbReference type="Pfam" id="PF02875">
    <property type="entry name" value="Mur_ligase_C"/>
    <property type="match status" value="1"/>
</dbReference>
<proteinExistence type="inferred from homology"/>
<dbReference type="PROSITE" id="PS01011">
    <property type="entry name" value="FOLYLPOLYGLU_SYNT_1"/>
    <property type="match status" value="1"/>
</dbReference>
<comment type="pathway">
    <text evidence="1 12 13">Cell wall biogenesis; peptidoglycan biosynthesis.</text>
</comment>
<evidence type="ECO:0000256" key="3">
    <source>
        <dbReference type="ARBA" id="ARBA00022490"/>
    </source>
</evidence>
<evidence type="ECO:0000256" key="1">
    <source>
        <dbReference type="ARBA" id="ARBA00004752"/>
    </source>
</evidence>
<evidence type="ECO:0000256" key="13">
    <source>
        <dbReference type="RuleBase" id="RU004135"/>
    </source>
</evidence>
<feature type="domain" description="Mur ligase C-terminal" evidence="15">
    <location>
        <begin position="333"/>
        <end position="459"/>
    </location>
</feature>
<dbReference type="InterPro" id="IPR035911">
    <property type="entry name" value="MurE/MurF_N"/>
</dbReference>
<dbReference type="InterPro" id="IPR005761">
    <property type="entry name" value="UDP-N-AcMur-Glu-dNH2Pim_ligase"/>
</dbReference>
<feature type="modified residue" description="N6-carboxylysine" evidence="12">
    <location>
        <position position="225"/>
    </location>
</feature>
<dbReference type="NCBIfam" id="TIGR01085">
    <property type="entry name" value="murE"/>
    <property type="match status" value="1"/>
</dbReference>
<keyword evidence="11 12" id="KW-0961">Cell wall biogenesis/degradation</keyword>
<dbReference type="PANTHER" id="PTHR23135">
    <property type="entry name" value="MUR LIGASE FAMILY MEMBER"/>
    <property type="match status" value="1"/>
</dbReference>
<feature type="binding site" evidence="12">
    <location>
        <begin position="113"/>
        <end position="119"/>
    </location>
    <ligand>
        <name>ATP</name>
        <dbReference type="ChEBI" id="CHEBI:30616"/>
    </ligand>
</feature>
<name>A0ABR8X9A3_9BACL</name>
<dbReference type="InterPro" id="IPR004101">
    <property type="entry name" value="Mur_ligase_C"/>
</dbReference>
<dbReference type="SUPFAM" id="SSF63418">
    <property type="entry name" value="MurE/MurF N-terminal domain"/>
    <property type="match status" value="1"/>
</dbReference>
<evidence type="ECO:0000313" key="17">
    <source>
        <dbReference type="EMBL" id="MBD8025885.1"/>
    </source>
</evidence>
<feature type="domain" description="Mur ligase central" evidence="16">
    <location>
        <begin position="111"/>
        <end position="310"/>
    </location>
</feature>
<dbReference type="InterPro" id="IPR036565">
    <property type="entry name" value="Mur-like_cat_sf"/>
</dbReference>
<keyword evidence="5 12" id="KW-0132">Cell division</keyword>
<keyword evidence="3 12" id="KW-0963">Cytoplasm</keyword>
<dbReference type="PANTHER" id="PTHR23135:SF4">
    <property type="entry name" value="UDP-N-ACETYLMURAMOYL-L-ALANYL-D-GLUTAMATE--2,6-DIAMINOPIMELATE LIGASE MURE HOMOLOG, CHLOROPLASTIC"/>
    <property type="match status" value="1"/>
</dbReference>
<feature type="binding site" evidence="12">
    <location>
        <begin position="406"/>
        <end position="409"/>
    </location>
    <ligand>
        <name>meso-2,6-diaminopimelate</name>
        <dbReference type="ChEBI" id="CHEBI:57791"/>
    </ligand>
</feature>